<dbReference type="InterPro" id="IPR004358">
    <property type="entry name" value="Sig_transdc_His_kin-like_C"/>
</dbReference>
<dbReference type="OrthoDB" id="9805967at2"/>
<keyword evidence="13" id="KW-1185">Reference proteome</keyword>
<dbReference type="InterPro" id="IPR035965">
    <property type="entry name" value="PAS-like_dom_sf"/>
</dbReference>
<dbReference type="InterPro" id="IPR003594">
    <property type="entry name" value="HATPase_dom"/>
</dbReference>
<feature type="domain" description="Response regulatory" evidence="9">
    <location>
        <begin position="11"/>
        <end position="125"/>
    </location>
</feature>
<dbReference type="Pfam" id="PF13426">
    <property type="entry name" value="PAS_9"/>
    <property type="match status" value="1"/>
</dbReference>
<dbReference type="STRING" id="1121391.SAMN02745206_00888"/>
<evidence type="ECO:0000256" key="3">
    <source>
        <dbReference type="ARBA" id="ARBA00022553"/>
    </source>
</evidence>
<evidence type="ECO:0000256" key="2">
    <source>
        <dbReference type="ARBA" id="ARBA00012438"/>
    </source>
</evidence>
<feature type="domain" description="PAC" evidence="11">
    <location>
        <begin position="231"/>
        <end position="282"/>
    </location>
</feature>
<evidence type="ECO:0000259" key="10">
    <source>
        <dbReference type="PROSITE" id="PS50112"/>
    </source>
</evidence>
<dbReference type="Gene3D" id="3.30.450.20">
    <property type="entry name" value="PAS domain"/>
    <property type="match status" value="1"/>
</dbReference>
<dbReference type="SUPFAM" id="SSF55785">
    <property type="entry name" value="PYP-like sensor domain (PAS domain)"/>
    <property type="match status" value="1"/>
</dbReference>
<dbReference type="PROSITE" id="PS50110">
    <property type="entry name" value="RESPONSE_REGULATORY"/>
    <property type="match status" value="1"/>
</dbReference>
<dbReference type="Pfam" id="PF02518">
    <property type="entry name" value="HATPase_c"/>
    <property type="match status" value="1"/>
</dbReference>
<keyword evidence="4" id="KW-0902">Two-component regulatory system</keyword>
<evidence type="ECO:0000259" key="8">
    <source>
        <dbReference type="PROSITE" id="PS50109"/>
    </source>
</evidence>
<dbReference type="NCBIfam" id="TIGR00229">
    <property type="entry name" value="sensory_box"/>
    <property type="match status" value="1"/>
</dbReference>
<dbReference type="InterPro" id="IPR000014">
    <property type="entry name" value="PAS"/>
</dbReference>
<dbReference type="CDD" id="cd17536">
    <property type="entry name" value="REC_YesN-like"/>
    <property type="match status" value="1"/>
</dbReference>
<dbReference type="PROSITE" id="PS50112">
    <property type="entry name" value="PAS"/>
    <property type="match status" value="1"/>
</dbReference>
<dbReference type="EC" id="2.7.13.3" evidence="2"/>
<keyword evidence="3 7" id="KW-0597">Phosphoprotein</keyword>
<evidence type="ECO:0000313" key="12">
    <source>
        <dbReference type="EMBL" id="SHE81567.1"/>
    </source>
</evidence>
<evidence type="ECO:0000256" key="5">
    <source>
        <dbReference type="ARBA" id="ARBA00023015"/>
    </source>
</evidence>
<keyword evidence="5" id="KW-0805">Transcription regulation</keyword>
<proteinExistence type="predicted"/>
<dbReference type="SUPFAM" id="SSF52172">
    <property type="entry name" value="CheY-like"/>
    <property type="match status" value="1"/>
</dbReference>
<evidence type="ECO:0000256" key="6">
    <source>
        <dbReference type="ARBA" id="ARBA00023163"/>
    </source>
</evidence>
<feature type="domain" description="Histidine kinase" evidence="8">
    <location>
        <begin position="295"/>
        <end position="509"/>
    </location>
</feature>
<accession>A0A1M4WK52</accession>
<dbReference type="InterPro" id="IPR000700">
    <property type="entry name" value="PAS-assoc_C"/>
</dbReference>
<evidence type="ECO:0000259" key="11">
    <source>
        <dbReference type="PROSITE" id="PS50113"/>
    </source>
</evidence>
<dbReference type="GO" id="GO:0000155">
    <property type="term" value="F:phosphorelay sensor kinase activity"/>
    <property type="evidence" value="ECO:0007669"/>
    <property type="project" value="InterPro"/>
</dbReference>
<dbReference type="Proteomes" id="UP000184076">
    <property type="component" value="Unassembled WGS sequence"/>
</dbReference>
<protein>
    <recommendedName>
        <fullName evidence="2">histidine kinase</fullName>
        <ecNumber evidence="2">2.7.13.3</ecNumber>
    </recommendedName>
</protein>
<name>A0A1M4WK52_9BACT</name>
<comment type="catalytic activity">
    <reaction evidence="1">
        <text>ATP + protein L-histidine = ADP + protein N-phospho-L-histidine.</text>
        <dbReference type="EC" id="2.7.13.3"/>
    </reaction>
</comment>
<feature type="modified residue" description="4-aspartylphosphate" evidence="7">
    <location>
        <position position="60"/>
    </location>
</feature>
<dbReference type="PROSITE" id="PS50109">
    <property type="entry name" value="HIS_KIN"/>
    <property type="match status" value="1"/>
</dbReference>
<evidence type="ECO:0000256" key="1">
    <source>
        <dbReference type="ARBA" id="ARBA00000085"/>
    </source>
</evidence>
<dbReference type="SMART" id="SM00448">
    <property type="entry name" value="REC"/>
    <property type="match status" value="1"/>
</dbReference>
<dbReference type="AlphaFoldDB" id="A0A1M4WK52"/>
<dbReference type="Pfam" id="PF00072">
    <property type="entry name" value="Response_reg"/>
    <property type="match status" value="1"/>
</dbReference>
<dbReference type="Gene3D" id="3.30.565.10">
    <property type="entry name" value="Histidine kinase-like ATPase, C-terminal domain"/>
    <property type="match status" value="1"/>
</dbReference>
<sequence>MGRSGMKVMRKILIVDDEESTRELLSLSLQSDGYPVVCAEDGYKALELYRKEEPEIVLTDIKMPGMDGIELLRRLKSLNPEVEVIVITGHGQMDLAIQALQLEASDFINKPISDQALSVALRRAEQRIWMREKLRDYTTNLECMLKQATEEIQKRYDFERRLVHTSMDGIIVNDREGNILIFNEGASRIYGYTREEAVCGLHVSQLYPEGEARRVKKMIFSEEYGGPGRLINFETTARTKDGRLVPILLSATVLYEEGEEVATVGYFKDLTQIKELQQRLLEKTRLAAIGEAMAEVAHGVKNILYGMKLGAYMVEQGLARSDRERLEKGWRMVQKNMDRIARLSLDMLDYARTKSRKREAVPINEVIEDVCQELERRASEQKVELVRDLSCGLPYIFGDPEAFHSCVLNLVTNAMESFSEDSGPRRVDIRSYVRNGRWICVEVADMGRGIPPEIRDRIFRPLFTTKGARGTGLGLAITQKIVMELGGVIEFHSEPGQGTTFVLQFPLDSEAESATRHHG</sequence>
<dbReference type="SMART" id="SM00091">
    <property type="entry name" value="PAS"/>
    <property type="match status" value="1"/>
</dbReference>
<evidence type="ECO:0000259" key="9">
    <source>
        <dbReference type="PROSITE" id="PS50110"/>
    </source>
</evidence>
<keyword evidence="6" id="KW-0804">Transcription</keyword>
<organism evidence="12 13">
    <name type="scientific">Desulfacinum infernum DSM 9756</name>
    <dbReference type="NCBI Taxonomy" id="1121391"/>
    <lineage>
        <taxon>Bacteria</taxon>
        <taxon>Pseudomonadati</taxon>
        <taxon>Thermodesulfobacteriota</taxon>
        <taxon>Syntrophobacteria</taxon>
        <taxon>Syntrophobacterales</taxon>
        <taxon>Syntrophobacteraceae</taxon>
        <taxon>Desulfacinum</taxon>
    </lineage>
</organism>
<dbReference type="InterPro" id="IPR011006">
    <property type="entry name" value="CheY-like_superfamily"/>
</dbReference>
<dbReference type="InterPro" id="IPR036890">
    <property type="entry name" value="HATPase_C_sf"/>
</dbReference>
<dbReference type="PROSITE" id="PS50113">
    <property type="entry name" value="PAC"/>
    <property type="match status" value="1"/>
</dbReference>
<dbReference type="PANTHER" id="PTHR43547">
    <property type="entry name" value="TWO-COMPONENT HISTIDINE KINASE"/>
    <property type="match status" value="1"/>
</dbReference>
<dbReference type="SMART" id="SM00387">
    <property type="entry name" value="HATPase_c"/>
    <property type="match status" value="1"/>
</dbReference>
<gene>
    <name evidence="12" type="ORF">SAMN02745206_00888</name>
</gene>
<dbReference type="PANTHER" id="PTHR43547:SF2">
    <property type="entry name" value="HYBRID SIGNAL TRANSDUCTION HISTIDINE KINASE C"/>
    <property type="match status" value="1"/>
</dbReference>
<dbReference type="Gene3D" id="3.40.50.2300">
    <property type="match status" value="1"/>
</dbReference>
<dbReference type="Gene3D" id="1.10.287.130">
    <property type="match status" value="1"/>
</dbReference>
<evidence type="ECO:0000256" key="4">
    <source>
        <dbReference type="ARBA" id="ARBA00023012"/>
    </source>
</evidence>
<dbReference type="EMBL" id="FQVB01000007">
    <property type="protein sequence ID" value="SHE81567.1"/>
    <property type="molecule type" value="Genomic_DNA"/>
</dbReference>
<reference evidence="13" key="1">
    <citation type="submission" date="2016-11" db="EMBL/GenBank/DDBJ databases">
        <authorList>
            <person name="Varghese N."/>
            <person name="Submissions S."/>
        </authorList>
    </citation>
    <scope>NUCLEOTIDE SEQUENCE [LARGE SCALE GENOMIC DNA]</scope>
    <source>
        <strain evidence="13">DSM 9756</strain>
    </source>
</reference>
<dbReference type="SUPFAM" id="SSF47384">
    <property type="entry name" value="Homodimeric domain of signal transducing histidine kinase"/>
    <property type="match status" value="1"/>
</dbReference>
<dbReference type="InterPro" id="IPR001789">
    <property type="entry name" value="Sig_transdc_resp-reg_receiver"/>
</dbReference>
<dbReference type="PRINTS" id="PR00344">
    <property type="entry name" value="BCTRLSENSOR"/>
</dbReference>
<dbReference type="SUPFAM" id="SSF55874">
    <property type="entry name" value="ATPase domain of HSP90 chaperone/DNA topoisomerase II/histidine kinase"/>
    <property type="match status" value="1"/>
</dbReference>
<dbReference type="InterPro" id="IPR005467">
    <property type="entry name" value="His_kinase_dom"/>
</dbReference>
<dbReference type="CDD" id="cd00130">
    <property type="entry name" value="PAS"/>
    <property type="match status" value="1"/>
</dbReference>
<feature type="domain" description="PAS" evidence="10">
    <location>
        <begin position="155"/>
        <end position="198"/>
    </location>
</feature>
<evidence type="ECO:0000256" key="7">
    <source>
        <dbReference type="PROSITE-ProRule" id="PRU00169"/>
    </source>
</evidence>
<evidence type="ECO:0000313" key="13">
    <source>
        <dbReference type="Proteomes" id="UP000184076"/>
    </source>
</evidence>
<dbReference type="FunFam" id="3.40.50.2300:FF:000018">
    <property type="entry name" value="DNA-binding transcriptional regulator NtrC"/>
    <property type="match status" value="1"/>
</dbReference>
<dbReference type="InterPro" id="IPR036097">
    <property type="entry name" value="HisK_dim/P_sf"/>
</dbReference>